<dbReference type="RefSeq" id="WP_378615936.1">
    <property type="nucleotide sequence ID" value="NZ_JBHSAX010000023.1"/>
</dbReference>
<gene>
    <name evidence="11" type="ORF">ACFO0B_27615</name>
</gene>
<dbReference type="PANTHER" id="PTHR43788">
    <property type="entry name" value="DNA2/NAM7 HELICASE FAMILY MEMBER"/>
    <property type="match status" value="1"/>
</dbReference>
<feature type="domain" description="DNA2/NAM7 helicase-like C-terminal" evidence="9">
    <location>
        <begin position="1126"/>
        <end position="1312"/>
    </location>
</feature>
<proteinExistence type="inferred from homology"/>
<feature type="coiled-coil region" evidence="6">
    <location>
        <begin position="950"/>
        <end position="977"/>
    </location>
</feature>
<evidence type="ECO:0000256" key="1">
    <source>
        <dbReference type="ARBA" id="ARBA00007913"/>
    </source>
</evidence>
<dbReference type="Pfam" id="PF13087">
    <property type="entry name" value="AAA_12"/>
    <property type="match status" value="1"/>
</dbReference>
<dbReference type="Pfam" id="PF13086">
    <property type="entry name" value="AAA_11"/>
    <property type="match status" value="1"/>
</dbReference>
<evidence type="ECO:0000256" key="4">
    <source>
        <dbReference type="ARBA" id="ARBA00022806"/>
    </source>
</evidence>
<feature type="domain" description="DNA2/NAM7 helicase helicase" evidence="8">
    <location>
        <begin position="358"/>
        <end position="456"/>
    </location>
</feature>
<name>A0ABV8E0Y8_9NOCA</name>
<evidence type="ECO:0000256" key="2">
    <source>
        <dbReference type="ARBA" id="ARBA00022741"/>
    </source>
</evidence>
<feature type="compositionally biased region" description="Pro residues" evidence="7">
    <location>
        <begin position="1514"/>
        <end position="1547"/>
    </location>
</feature>
<keyword evidence="4" id="KW-0347">Helicase</keyword>
<dbReference type="InterPro" id="IPR049468">
    <property type="entry name" value="Restrct_endonuc-II-like_dom"/>
</dbReference>
<feature type="domain" description="Restriction endonuclease type II-like" evidence="10">
    <location>
        <begin position="1365"/>
        <end position="1456"/>
    </location>
</feature>
<dbReference type="PANTHER" id="PTHR43788:SF8">
    <property type="entry name" value="DNA-BINDING PROTEIN SMUBP-2"/>
    <property type="match status" value="1"/>
</dbReference>
<dbReference type="Proteomes" id="UP001595696">
    <property type="component" value="Unassembled WGS sequence"/>
</dbReference>
<evidence type="ECO:0000259" key="10">
    <source>
        <dbReference type="Pfam" id="PF18741"/>
    </source>
</evidence>
<feature type="region of interest" description="Disordered" evidence="7">
    <location>
        <begin position="1494"/>
        <end position="1549"/>
    </location>
</feature>
<dbReference type="InterPro" id="IPR050534">
    <property type="entry name" value="Coronavir_polyprotein_1ab"/>
</dbReference>
<evidence type="ECO:0000256" key="7">
    <source>
        <dbReference type="SAM" id="MobiDB-lite"/>
    </source>
</evidence>
<dbReference type="InterPro" id="IPR027417">
    <property type="entry name" value="P-loop_NTPase"/>
</dbReference>
<evidence type="ECO:0000256" key="5">
    <source>
        <dbReference type="ARBA" id="ARBA00022840"/>
    </source>
</evidence>
<evidence type="ECO:0000313" key="12">
    <source>
        <dbReference type="Proteomes" id="UP001595696"/>
    </source>
</evidence>
<dbReference type="InterPro" id="IPR047187">
    <property type="entry name" value="SF1_C_Upf1"/>
</dbReference>
<evidence type="ECO:0000256" key="6">
    <source>
        <dbReference type="SAM" id="Coils"/>
    </source>
</evidence>
<evidence type="ECO:0000256" key="3">
    <source>
        <dbReference type="ARBA" id="ARBA00022801"/>
    </source>
</evidence>
<evidence type="ECO:0000259" key="9">
    <source>
        <dbReference type="Pfam" id="PF13087"/>
    </source>
</evidence>
<reference evidence="12" key="1">
    <citation type="journal article" date="2019" name="Int. J. Syst. Evol. Microbiol.">
        <title>The Global Catalogue of Microorganisms (GCM) 10K type strain sequencing project: providing services to taxonomists for standard genome sequencing and annotation.</title>
        <authorList>
            <consortium name="The Broad Institute Genomics Platform"/>
            <consortium name="The Broad Institute Genome Sequencing Center for Infectious Disease"/>
            <person name="Wu L."/>
            <person name="Ma J."/>
        </authorList>
    </citation>
    <scope>NUCLEOTIDE SEQUENCE [LARGE SCALE GENOMIC DNA]</scope>
    <source>
        <strain evidence="12">CGMCC 4.7330</strain>
    </source>
</reference>
<keyword evidence="6" id="KW-0175">Coiled coil</keyword>
<comment type="similarity">
    <text evidence="1">Belongs to the DNA2/NAM7 helicase family.</text>
</comment>
<dbReference type="SUPFAM" id="SSF52540">
    <property type="entry name" value="P-loop containing nucleoside triphosphate hydrolases"/>
    <property type="match status" value="1"/>
</dbReference>
<dbReference type="InterPro" id="IPR041677">
    <property type="entry name" value="DNA2/NAM7_AAA_11"/>
</dbReference>
<protein>
    <submittedName>
        <fullName evidence="11">AAA domain-containing protein</fullName>
    </submittedName>
</protein>
<dbReference type="EMBL" id="JBHSAX010000023">
    <property type="protein sequence ID" value="MFC3965774.1"/>
    <property type="molecule type" value="Genomic_DNA"/>
</dbReference>
<sequence length="1717" mass="189245">MTGLAGGGATPADRGARLFQYLARVQDIGMTKISDVADLGTVLWLADLPVHPAVQYQRDAPGEPFLRVAKVRVEPVIELHDTRVLAWLAPGRIDDPDTEPELRLRRMGADGEELLSDHPDIRRAFDSWMTRWRPWAYKARRDQLAHRLYRELYDIYTRLSAASETTEAVLGLGCLSWKPPTGATVRRHVLTVPVKIDFDTDSGALAVAVESGGSGMSVELMDFLEHGHLGSATNLHQAEEFARSEAVDPFDEPAVGGLVRRVINCINYGADYLEQMTPAVPGREATGAYAPALILRSRGKRGLVRVLDSIARRIREQGAVPDGIRNLVDPDYVPRRDQPSDEGAIVRDGADSFLPMPLNDVQLRILDHVDSSAHTIVQGPPGTGKTHTAAALIAHLLAQGKRVLVTAHTDRALEEVRGKLPDAIKPLSVAVVGASRDSFADLEVAVERISEAAAEHDQAKSDRVIAGAQRRIGELRERRAGVMGRLRAAREAEVRTYDIAGYHGTLTALVSAHRADRERFGWIAELATPGITEAPPASAPEFLRWRELVLDESLRDPEVQAPTLVSNAELPPGAQVDQWFARRAEAEQRCRDYREVGQTEWVRRAQTLAPHTRAELQELVQGQDRAAAELTDQRETWIRDALLDLRGGRPAEWQTRAHRIGELLVPVEAAVGAVGISEITVHSNDLAPLVALAEAVLAHIERKGELKTQSDGSPKAGLTTAKVIKEAKPLFDNVRVDGRIPTTAEQLEKFRQYEHASRLLNQLDAAWQGVAQPPSGAPSWRLAWHRERLARLDGVLRFGTQLQGAGAKLRMYGLPEPDWADPGSVQRMVEAFHAVTALDELHAAQAPITDLLQRLVSLGNDPRATANLHELRAAVEHADGPGYHRALARLTELRRLRELRAQRQELEARITTVPALHAHIRATIQDSGWDTRLRELPAAWSWSAAGAWLDQLADEQVNDLLRELDAIEEQLRAEATVLAVTRAWTRAVGPGRLSNSSRADLRQYVQLVRKLGKGTGMYAGRRRAEIKQTLARCRSAVPVWIMPIYRVVEQLDIEQDMFDVVVVDEASQAGLESVFLQYLAPRIVVIGDDKQVSPSAVGVDQKELEKLAGQYLFDDKYRATWQEPKRSLFDEATMRFPARLTLREHRRCVPEIIGFSNKIAYEPYNVPLIPVRMFGADRLPPIRTVHVPDGANPGKNNVNIAEADRIVEQIERCAADPAYDGRTFGVISLLGTAQAKLIWDKLLARFQPEELIRRQLRCGDAADFQGAERDVVFLSMVKARGPEARLVAQSRDEAIQRYNVAVSRARDQLWLFHSVTLDDLRNPSDMRYRLLDYCLEAWQHDVEQAAGRTPPVPEDRVVAPFDSLFEQQVFNRIAEREYRVEAQYSTTGYDIDMVVTGSHARVAVQCDGDRWDGPEEFDNDLSSQRELQRCGWPFVRIRQSQFLRDPEAAMAPLWATFDEIGLLPVAAEAVDGGGTELSGADNAAADGIREVAPRAPVSSGLAPAPERAPQSDWAPPPRRPAPPLTPQSPLAPQPRTPVPPRSAAPEPPVRDYRAFTEPLAAPDAAAPSAVTKDLVRIIEVEGPVTGARLLAAYRRSTGGAASDATIEPLLTGAVEGGDLLADDPLGATGDPALRAYRTPEQPPTDLRTLGPRSVDQVPLRELAEAIAVASGEPGSAERREVMRRALRSIGQSEFTERAVAALALAWPLARVEVTTGS</sequence>
<keyword evidence="3" id="KW-0378">Hydrolase</keyword>
<dbReference type="Pfam" id="PF18741">
    <property type="entry name" value="MTES_1575"/>
    <property type="match status" value="1"/>
</dbReference>
<comment type="caution">
    <text evidence="11">The sequence shown here is derived from an EMBL/GenBank/DDBJ whole genome shotgun (WGS) entry which is preliminary data.</text>
</comment>
<evidence type="ECO:0000259" key="8">
    <source>
        <dbReference type="Pfam" id="PF13086"/>
    </source>
</evidence>
<dbReference type="Gene3D" id="3.40.960.10">
    <property type="entry name" value="VSR Endonuclease"/>
    <property type="match status" value="1"/>
</dbReference>
<dbReference type="InterPro" id="IPR041679">
    <property type="entry name" value="DNA2/NAM7-like_C"/>
</dbReference>
<accession>A0ABV8E0Y8</accession>
<dbReference type="Gene3D" id="3.40.50.300">
    <property type="entry name" value="P-loop containing nucleotide triphosphate hydrolases"/>
    <property type="match status" value="3"/>
</dbReference>
<keyword evidence="5" id="KW-0067">ATP-binding</keyword>
<keyword evidence="2" id="KW-0547">Nucleotide-binding</keyword>
<dbReference type="CDD" id="cd18808">
    <property type="entry name" value="SF1_C_Upf1"/>
    <property type="match status" value="1"/>
</dbReference>
<keyword evidence="12" id="KW-1185">Reference proteome</keyword>
<organism evidence="11 12">
    <name type="scientific">Nocardia jiangsuensis</name>
    <dbReference type="NCBI Taxonomy" id="1691563"/>
    <lineage>
        <taxon>Bacteria</taxon>
        <taxon>Bacillati</taxon>
        <taxon>Actinomycetota</taxon>
        <taxon>Actinomycetes</taxon>
        <taxon>Mycobacteriales</taxon>
        <taxon>Nocardiaceae</taxon>
        <taxon>Nocardia</taxon>
    </lineage>
</organism>
<evidence type="ECO:0000313" key="11">
    <source>
        <dbReference type="EMBL" id="MFC3965774.1"/>
    </source>
</evidence>